<dbReference type="InterPro" id="IPR055178">
    <property type="entry name" value="RsdA/BaiN/AoA(So)-like_dom"/>
</dbReference>
<dbReference type="EMBL" id="MN577571">
    <property type="protein sequence ID" value="QGT50731.1"/>
    <property type="molecule type" value="Genomic_DNA"/>
</dbReference>
<evidence type="ECO:0000256" key="1">
    <source>
        <dbReference type="ARBA" id="ARBA00001974"/>
    </source>
</evidence>
<dbReference type="PRINTS" id="PR00411">
    <property type="entry name" value="PNDRDTASEI"/>
</dbReference>
<dbReference type="SUPFAM" id="SSF51905">
    <property type="entry name" value="FAD/NAD(P)-binding domain"/>
    <property type="match status" value="1"/>
</dbReference>
<keyword evidence="2" id="KW-0285">Flavoprotein</keyword>
<evidence type="ECO:0000259" key="4">
    <source>
        <dbReference type="Pfam" id="PF03486"/>
    </source>
</evidence>
<feature type="domain" description="RsdA/BaiN/AoA(So)-like Rossmann fold-like" evidence="4">
    <location>
        <begin position="7"/>
        <end position="402"/>
    </location>
</feature>
<evidence type="ECO:0000259" key="5">
    <source>
        <dbReference type="Pfam" id="PF22780"/>
    </source>
</evidence>
<gene>
    <name evidence="6" type="ORF">Elusimicrob1349_2010</name>
</gene>
<dbReference type="PANTHER" id="PTHR42887:SF2">
    <property type="entry name" value="OS12G0638800 PROTEIN"/>
    <property type="match status" value="1"/>
</dbReference>
<dbReference type="Gene3D" id="3.50.50.60">
    <property type="entry name" value="FAD/NAD(P)-binding domain"/>
    <property type="match status" value="1"/>
</dbReference>
<dbReference type="PANTHER" id="PTHR42887">
    <property type="entry name" value="OS12G0638800 PROTEIN"/>
    <property type="match status" value="1"/>
</dbReference>
<sequence>MNPLIYDVIIIGAGASGLMCARECARRGLKTLVLEKEAAPAKKILVSGNGRCNLTNVRVSPKYYHGNEKLLTRTLEQFSYQNCRSYFEDLGILLTEEGLGRVFPATGKSTAVAEPLKLAAAEAGAEILLGKEAVRVKKGKLFTVTAQSGERFESRQLVLACGSCAYPQAGGTQKGYELAKMLGHTVKTPRPALSALCLKETACARLTGVRAQVRLTVWEDKHALDEAEGEVLFTNYGINGPAVLNVSSTVSRALAHGNVPLTLNFFPHLPSGPAFLKERAEKFGSRRPKDFFAGILHESVANLLIDFIGLRKNLPVKEQTPNTLARLFQTPCAWPLTAVALRPWNEAMAATGGVNTAEINYNTFESLKCPGLYITGELLDVDGKSGGFNLHFAWAGGFIAAADLSKEN</sequence>
<proteinExistence type="predicted"/>
<evidence type="ECO:0000313" key="6">
    <source>
        <dbReference type="EMBL" id="QGT50731.1"/>
    </source>
</evidence>
<dbReference type="InterPro" id="IPR036188">
    <property type="entry name" value="FAD/NAD-bd_sf"/>
</dbReference>
<dbReference type="InterPro" id="IPR004792">
    <property type="entry name" value="BaiN-like"/>
</dbReference>
<dbReference type="SUPFAM" id="SSF160996">
    <property type="entry name" value="HI0933 insert domain-like"/>
    <property type="match status" value="1"/>
</dbReference>
<accession>A0A650EN34</accession>
<evidence type="ECO:0000256" key="3">
    <source>
        <dbReference type="ARBA" id="ARBA00022827"/>
    </source>
</evidence>
<dbReference type="NCBIfam" id="TIGR00275">
    <property type="entry name" value="aminoacetone oxidase family FAD-binding enzyme"/>
    <property type="match status" value="1"/>
</dbReference>
<dbReference type="Gene3D" id="2.40.30.10">
    <property type="entry name" value="Translation factors"/>
    <property type="match status" value="1"/>
</dbReference>
<dbReference type="InterPro" id="IPR057661">
    <property type="entry name" value="RsdA/BaiN/AoA(So)_Rossmann"/>
</dbReference>
<protein>
    <submittedName>
        <fullName evidence="6">Aminoacetone oxidase family FAD-binding enzyme</fullName>
    </submittedName>
</protein>
<dbReference type="Pfam" id="PF03486">
    <property type="entry name" value="HI0933_like"/>
    <property type="match status" value="1"/>
</dbReference>
<dbReference type="AlphaFoldDB" id="A0A650EN34"/>
<organism evidence="6">
    <name type="scientific">uncultured Elusimicrobia bacterium</name>
    <dbReference type="NCBI Taxonomy" id="699876"/>
    <lineage>
        <taxon>Bacteria</taxon>
        <taxon>Pseudomonadati</taxon>
        <taxon>Elusimicrobiota</taxon>
        <taxon>Elusimicrobia</taxon>
        <taxon>environmental samples</taxon>
    </lineage>
</organism>
<comment type="cofactor">
    <cofactor evidence="1">
        <name>FAD</name>
        <dbReference type="ChEBI" id="CHEBI:57692"/>
    </cofactor>
</comment>
<reference evidence="6" key="1">
    <citation type="journal article" date="2020" name="J. ISSAAS">
        <title>Lactobacilli and other gastrointestinal microbiota of Peromyscus leucopus, reservoir host for agents of Lyme disease and other zoonoses in North America.</title>
        <authorList>
            <person name="Milovic A."/>
            <person name="Bassam K."/>
            <person name="Shao H."/>
            <person name="Chatzistamou I."/>
            <person name="Tufts D.M."/>
            <person name="Diuk-Wasser M."/>
            <person name="Barbour A.G."/>
        </authorList>
    </citation>
    <scope>NUCLEOTIDE SEQUENCE</scope>
    <source>
        <strain evidence="6">LL30</strain>
    </source>
</reference>
<dbReference type="Pfam" id="PF22780">
    <property type="entry name" value="HI0933_like_1st"/>
    <property type="match status" value="1"/>
</dbReference>
<evidence type="ECO:0000256" key="2">
    <source>
        <dbReference type="ARBA" id="ARBA00022630"/>
    </source>
</evidence>
<dbReference type="InterPro" id="IPR023166">
    <property type="entry name" value="BaiN-like_dom_sf"/>
</dbReference>
<dbReference type="Gene3D" id="1.10.8.260">
    <property type="entry name" value="HI0933 insert domain-like"/>
    <property type="match status" value="1"/>
</dbReference>
<name>A0A650EN34_9BACT</name>
<feature type="domain" description="RsdA/BaiN/AoA(So)-like insert" evidence="5">
    <location>
        <begin position="190"/>
        <end position="347"/>
    </location>
</feature>
<keyword evidence="3" id="KW-0274">FAD</keyword>